<evidence type="ECO:0000313" key="2">
    <source>
        <dbReference type="Proteomes" id="UP001562354"/>
    </source>
</evidence>
<proteinExistence type="predicted"/>
<dbReference type="GeneID" id="95978013"/>
<dbReference type="InterPro" id="IPR032466">
    <property type="entry name" value="Metal_Hydrolase"/>
</dbReference>
<dbReference type="Gene3D" id="3.20.20.140">
    <property type="entry name" value="Metal-dependent hydrolases"/>
    <property type="match status" value="1"/>
</dbReference>
<dbReference type="PANTHER" id="PTHR32027:SF0">
    <property type="entry name" value="CYTOSINE DEAMINASE"/>
    <property type="match status" value="1"/>
</dbReference>
<dbReference type="PANTHER" id="PTHR32027">
    <property type="entry name" value="CYTOSINE DEAMINASE"/>
    <property type="match status" value="1"/>
</dbReference>
<accession>A0ABR3PKE3</accession>
<dbReference type="Proteomes" id="UP001562354">
    <property type="component" value="Unassembled WGS sequence"/>
</dbReference>
<comment type="caution">
    <text evidence="1">The sequence shown here is derived from an EMBL/GenBank/DDBJ whole genome shotgun (WGS) entry which is preliminary data.</text>
</comment>
<evidence type="ECO:0000313" key="1">
    <source>
        <dbReference type="EMBL" id="KAL1306220.1"/>
    </source>
</evidence>
<reference evidence="1 2" key="1">
    <citation type="submission" date="2024-07" db="EMBL/GenBank/DDBJ databases">
        <title>Draft sequence of the Neodothiora populina.</title>
        <authorList>
            <person name="Drown D.D."/>
            <person name="Schuette U.S."/>
            <person name="Buechlein A.B."/>
            <person name="Rusch D.R."/>
            <person name="Winton L.W."/>
            <person name="Adams G.A."/>
        </authorList>
    </citation>
    <scope>NUCLEOTIDE SEQUENCE [LARGE SCALE GENOMIC DNA]</scope>
    <source>
        <strain evidence="1 2">CPC 39397</strain>
    </source>
</reference>
<dbReference type="InterPro" id="IPR052349">
    <property type="entry name" value="Metallo-hydrolase_Enzymes"/>
</dbReference>
<organism evidence="1 2">
    <name type="scientific">Neodothiora populina</name>
    <dbReference type="NCBI Taxonomy" id="2781224"/>
    <lineage>
        <taxon>Eukaryota</taxon>
        <taxon>Fungi</taxon>
        <taxon>Dikarya</taxon>
        <taxon>Ascomycota</taxon>
        <taxon>Pezizomycotina</taxon>
        <taxon>Dothideomycetes</taxon>
        <taxon>Dothideomycetidae</taxon>
        <taxon>Dothideales</taxon>
        <taxon>Dothioraceae</taxon>
        <taxon>Neodothiora</taxon>
    </lineage>
</organism>
<dbReference type="EMBL" id="JBFMKM010000005">
    <property type="protein sequence ID" value="KAL1306220.1"/>
    <property type="molecule type" value="Genomic_DNA"/>
</dbReference>
<protein>
    <recommendedName>
        <fullName evidence="3">Metallo-dependent hydrolase</fullName>
    </recommendedName>
</protein>
<sequence length="498" mass="54681">MAAQYLAAQGINLDAKMARIQFAGAAPDSSLSSRVGPLKVRPYTRLDTVLNATLPCTSPGTLWDISILGGRIKSATAHDPSTLQAQIENVATTIDAHGALVGPALCHPHIHLDKPYLLSHPKYSHLQIQRGDFAEAMELTNKAKKNFAHDDLCERGQRVVDESVIAGVTSMRAFVEVDPIVGMTCLDAGKELKDKARDRCEIQLCAFAQLPLFSGHEDSGEEMRSLVESAAQRPETHVVGSTPYVEGDRDAMKRNVAWLVDLALTTQKHIDFHLDYNLDADTEPLIWFVIETLKFKAWTSKTNKTIVLGHCTRLCLFTDAEWQRLKHEIADLPISFVGLPTSDLFMMRTENQVRGTLPIPRMIKELGLNAAVGINNVGNAFTPQGCCDPLSVASMCVGVYQAGTVSDAEMLYECISTRARAAIGLVDTSSYEATELDTKEAHSKLPLHLNIAHGDKADLVVFAEEEVEWRTRRSISEAVYLHDGARGRRTIKGGVLVE</sequence>
<dbReference type="RefSeq" id="XP_069202493.1">
    <property type="nucleotide sequence ID" value="XM_069343941.1"/>
</dbReference>
<dbReference type="SUPFAM" id="SSF51556">
    <property type="entry name" value="Metallo-dependent hydrolases"/>
    <property type="match status" value="1"/>
</dbReference>
<gene>
    <name evidence="1" type="ORF">AAFC00_004313</name>
</gene>
<name>A0ABR3PKE3_9PEZI</name>
<keyword evidence="2" id="KW-1185">Reference proteome</keyword>
<evidence type="ECO:0008006" key="3">
    <source>
        <dbReference type="Google" id="ProtNLM"/>
    </source>
</evidence>